<name>A0A1D8N482_YARLL</name>
<sequence length="402" mass="43049">MIPTPVYTTEAHPIGVWQAWYSDNLAAIEDSSKYVFYGPNGHNDGSNDLQQIAVPFYPEWAGPVEGSNGNGSNGGRNGSGTNGGKGSSNNSSASHDIATVAIPTQPRTPRDTCPKTQTSANMRVYSPYEYTDSLNKRVCWTPYFLGTERQEFDSHLRMFMNYCRWANMRLRPAPQAERGDVKAEVVVTTQAAGCMLSPGTKRPRNNGMLDSISEAHDRANATTPTSNDRPGATAASSSPHGRGMPNAKRPSYGSVPSYVTAGAPNYVATSSTPSYTATAVNSTYAPTTTTSTSSGATNSPYTFQQSQQSYLPPPQPPTSKSTTSLSPSISSGSPNNQSLTSVSSISSPVTSPYQTPQTRPLVPEAAHAAQAGQPPSTQQFYSAYQNYYNLSPQNEFQPFEGD</sequence>
<dbReference type="OrthoDB" id="10367925at2759"/>
<proteinExistence type="predicted"/>
<feature type="region of interest" description="Disordered" evidence="1">
    <location>
        <begin position="60"/>
        <end position="93"/>
    </location>
</feature>
<feature type="compositionally biased region" description="Low complexity" evidence="1">
    <location>
        <begin position="285"/>
        <end position="310"/>
    </location>
</feature>
<evidence type="ECO:0000256" key="1">
    <source>
        <dbReference type="SAM" id="MobiDB-lite"/>
    </source>
</evidence>
<dbReference type="RefSeq" id="XP_499908.2">
    <property type="nucleotide sequence ID" value="XM_499908.2"/>
</dbReference>
<feature type="compositionally biased region" description="Gly residues" evidence="1">
    <location>
        <begin position="68"/>
        <end position="86"/>
    </location>
</feature>
<gene>
    <name evidence="2" type="ORF">YALI1_A09325g</name>
</gene>
<organism evidence="2 3">
    <name type="scientific">Yarrowia lipolytica</name>
    <name type="common">Candida lipolytica</name>
    <dbReference type="NCBI Taxonomy" id="4952"/>
    <lineage>
        <taxon>Eukaryota</taxon>
        <taxon>Fungi</taxon>
        <taxon>Dikarya</taxon>
        <taxon>Ascomycota</taxon>
        <taxon>Saccharomycotina</taxon>
        <taxon>Dipodascomycetes</taxon>
        <taxon>Dipodascales</taxon>
        <taxon>Dipodascales incertae sedis</taxon>
        <taxon>Yarrowia</taxon>
    </lineage>
</organism>
<dbReference type="EMBL" id="CP017553">
    <property type="protein sequence ID" value="AOW00447.1"/>
    <property type="molecule type" value="Genomic_DNA"/>
</dbReference>
<protein>
    <submittedName>
        <fullName evidence="2">Uncharacterized protein</fullName>
    </submittedName>
</protein>
<evidence type="ECO:0000313" key="3">
    <source>
        <dbReference type="Proteomes" id="UP000182444"/>
    </source>
</evidence>
<reference evidence="2 3" key="1">
    <citation type="journal article" date="2016" name="PLoS ONE">
        <title>Sequence Assembly of Yarrowia lipolytica Strain W29/CLIB89 Shows Transposable Element Diversity.</title>
        <authorList>
            <person name="Magnan C."/>
            <person name="Yu J."/>
            <person name="Chang I."/>
            <person name="Jahn E."/>
            <person name="Kanomata Y."/>
            <person name="Wu J."/>
            <person name="Zeller M."/>
            <person name="Oakes M."/>
            <person name="Baldi P."/>
            <person name="Sandmeyer S."/>
        </authorList>
    </citation>
    <scope>NUCLEOTIDE SEQUENCE [LARGE SCALE GENOMIC DNA]</scope>
    <source>
        <strain evidence="3">CLIB89(W29)</strain>
    </source>
</reference>
<dbReference type="AlphaFoldDB" id="A0A1D8N482"/>
<feature type="compositionally biased region" description="Low complexity" evidence="1">
    <location>
        <begin position="318"/>
        <end position="352"/>
    </location>
</feature>
<feature type="region of interest" description="Disordered" evidence="1">
    <location>
        <begin position="285"/>
        <end position="377"/>
    </location>
</feature>
<feature type="region of interest" description="Disordered" evidence="1">
    <location>
        <begin position="218"/>
        <end position="251"/>
    </location>
</feature>
<accession>A0A1D8N482</accession>
<dbReference type="GeneID" id="2905771"/>
<dbReference type="VEuPathDB" id="FungiDB:YALI0_A09559g"/>
<evidence type="ECO:0000313" key="2">
    <source>
        <dbReference type="EMBL" id="AOW00447.1"/>
    </source>
</evidence>
<feature type="compositionally biased region" description="Polar residues" evidence="1">
    <location>
        <begin position="220"/>
        <end position="239"/>
    </location>
</feature>
<dbReference type="Proteomes" id="UP000182444">
    <property type="component" value="Chromosome 1A"/>
</dbReference>
<dbReference type="VEuPathDB" id="FungiDB:YALI1_A09325g"/>
<dbReference type="KEGG" id="yli:2905771"/>